<dbReference type="InterPro" id="IPR029058">
    <property type="entry name" value="AB_hydrolase_fold"/>
</dbReference>
<keyword evidence="7" id="KW-1015">Disulfide bond</keyword>
<keyword evidence="2" id="KW-0719">Serine esterase</keyword>
<dbReference type="SUPFAM" id="SSF53474">
    <property type="entry name" value="alpha/beta-Hydrolases"/>
    <property type="match status" value="1"/>
</dbReference>
<evidence type="ECO:0000256" key="6">
    <source>
        <dbReference type="ARBA" id="ARBA00022837"/>
    </source>
</evidence>
<dbReference type="PANTHER" id="PTHR33938">
    <property type="entry name" value="FERULOYL ESTERASE B-RELATED"/>
    <property type="match status" value="1"/>
</dbReference>
<name>A0A7I7TVH2_MYCPF</name>
<dbReference type="AlphaFoldDB" id="A0A7I7TVH2"/>
<evidence type="ECO:0000256" key="7">
    <source>
        <dbReference type="ARBA" id="ARBA00023157"/>
    </source>
</evidence>
<evidence type="ECO:0000313" key="8">
    <source>
        <dbReference type="EMBL" id="BBY73162.1"/>
    </source>
</evidence>
<keyword evidence="6" id="KW-0106">Calcium</keyword>
<evidence type="ECO:0008006" key="10">
    <source>
        <dbReference type="Google" id="ProtNLM"/>
    </source>
</evidence>
<evidence type="ECO:0000256" key="1">
    <source>
        <dbReference type="ARBA" id="ARBA00006249"/>
    </source>
</evidence>
<dbReference type="Pfam" id="PF07519">
    <property type="entry name" value="Tannase"/>
    <property type="match status" value="1"/>
</dbReference>
<evidence type="ECO:0000256" key="3">
    <source>
        <dbReference type="ARBA" id="ARBA00022723"/>
    </source>
</evidence>
<dbReference type="GO" id="GO:0046872">
    <property type="term" value="F:metal ion binding"/>
    <property type="evidence" value="ECO:0007669"/>
    <property type="project" value="UniProtKB-KW"/>
</dbReference>
<dbReference type="EMBL" id="AP022598">
    <property type="protein sequence ID" value="BBY73162.1"/>
    <property type="molecule type" value="Genomic_DNA"/>
</dbReference>
<organism evidence="8 9">
    <name type="scientific">Mycolicibacterium parafortuitum</name>
    <name type="common">Mycobacterium parafortuitum</name>
    <dbReference type="NCBI Taxonomy" id="39692"/>
    <lineage>
        <taxon>Bacteria</taxon>
        <taxon>Bacillati</taxon>
        <taxon>Actinomycetota</taxon>
        <taxon>Actinomycetes</taxon>
        <taxon>Mycobacteriales</taxon>
        <taxon>Mycobacteriaceae</taxon>
        <taxon>Mycolicibacterium</taxon>
    </lineage>
</organism>
<comment type="similarity">
    <text evidence="1">Belongs to the tannase family.</text>
</comment>
<keyword evidence="4" id="KW-0732">Signal</keyword>
<gene>
    <name evidence="8" type="ORF">MPRF_00610</name>
</gene>
<accession>A0A7I7TVH2</accession>
<dbReference type="GO" id="GO:0052689">
    <property type="term" value="F:carboxylic ester hydrolase activity"/>
    <property type="evidence" value="ECO:0007669"/>
    <property type="project" value="UniProtKB-KW"/>
</dbReference>
<evidence type="ECO:0000256" key="5">
    <source>
        <dbReference type="ARBA" id="ARBA00022801"/>
    </source>
</evidence>
<evidence type="ECO:0000313" key="9">
    <source>
        <dbReference type="Proteomes" id="UP000466554"/>
    </source>
</evidence>
<proteinExistence type="inferred from homology"/>
<dbReference type="Proteomes" id="UP000466554">
    <property type="component" value="Chromosome"/>
</dbReference>
<dbReference type="PANTHER" id="PTHR33938:SF15">
    <property type="entry name" value="FERULOYL ESTERASE B-RELATED"/>
    <property type="match status" value="1"/>
</dbReference>
<keyword evidence="3" id="KW-0479">Metal-binding</keyword>
<reference evidence="8 9" key="1">
    <citation type="journal article" date="2019" name="Emerg. Microbes Infect.">
        <title>Comprehensive subspecies identification of 175 nontuberculous mycobacteria species based on 7547 genomic profiles.</title>
        <authorList>
            <person name="Matsumoto Y."/>
            <person name="Kinjo T."/>
            <person name="Motooka D."/>
            <person name="Nabeya D."/>
            <person name="Jung N."/>
            <person name="Uechi K."/>
            <person name="Horii T."/>
            <person name="Iida T."/>
            <person name="Fujita J."/>
            <person name="Nakamura S."/>
        </authorList>
    </citation>
    <scope>NUCLEOTIDE SEQUENCE [LARGE SCALE GENOMIC DNA]</scope>
    <source>
        <strain evidence="8 9">JCM 6367</strain>
    </source>
</reference>
<dbReference type="InterPro" id="IPR011118">
    <property type="entry name" value="Tannase/feruloyl_esterase"/>
</dbReference>
<protein>
    <recommendedName>
        <fullName evidence="10">Tannase/feruloyl esterase family alpha/beta hydrolase</fullName>
    </recommendedName>
</protein>
<evidence type="ECO:0000256" key="2">
    <source>
        <dbReference type="ARBA" id="ARBA00022487"/>
    </source>
</evidence>
<evidence type="ECO:0000256" key="4">
    <source>
        <dbReference type="ARBA" id="ARBA00022729"/>
    </source>
</evidence>
<sequence>MTPDGSVPSPADSIGYGPYPQEGQLWFGFPRGTDVSATAGPEPFSIAADFVAMALGDLSIGSPTLVNASGGGTDGWRNLTYQQMTQALENGEAMQEQLAHINTDNPDLSAFRNRGGKMLMYHGLADQAIVPGGSIIYYQRVLDTMGGPAAVQEFFRFYLVPGMGHAFANGTANPDAQPPIPDHARLYQSLTDWVENGVAPGHYEAPSPDSALPEVPLCLYPARYTTTGSGTGIDIGCA</sequence>
<keyword evidence="5" id="KW-0378">Hydrolase</keyword>